<dbReference type="NCBIfam" id="TIGR04183">
    <property type="entry name" value="Por_Secre_tail"/>
    <property type="match status" value="1"/>
</dbReference>
<dbReference type="RefSeq" id="WP_290261772.1">
    <property type="nucleotide sequence ID" value="NZ_JAUFQQ010000003.1"/>
</dbReference>
<dbReference type="InterPro" id="IPR005135">
    <property type="entry name" value="Endo/exonuclease/phosphatase"/>
</dbReference>
<dbReference type="NCBIfam" id="NF038128">
    <property type="entry name" value="choice_anch_J"/>
    <property type="match status" value="1"/>
</dbReference>
<dbReference type="InterPro" id="IPR026444">
    <property type="entry name" value="Secre_tail"/>
</dbReference>
<evidence type="ECO:0000259" key="4">
    <source>
        <dbReference type="Pfam" id="PF18962"/>
    </source>
</evidence>
<feature type="chain" id="PRO_5045768920" evidence="2">
    <location>
        <begin position="27"/>
        <end position="1149"/>
    </location>
</feature>
<proteinExistence type="predicted"/>
<gene>
    <name evidence="5" type="ORF">ACFFUQ_12840</name>
</gene>
<name>A0ABV5FMZ1_9FLAO</name>
<evidence type="ECO:0000313" key="6">
    <source>
        <dbReference type="Proteomes" id="UP001589589"/>
    </source>
</evidence>
<keyword evidence="1 2" id="KW-0732">Signal</keyword>
<reference evidence="5 6" key="1">
    <citation type="submission" date="2024-09" db="EMBL/GenBank/DDBJ databases">
        <authorList>
            <person name="Sun Q."/>
            <person name="Mori K."/>
        </authorList>
    </citation>
    <scope>NUCLEOTIDE SEQUENCE [LARGE SCALE GENOMIC DNA]</scope>
    <source>
        <strain evidence="5 6">CECT 7908</strain>
    </source>
</reference>
<evidence type="ECO:0000256" key="1">
    <source>
        <dbReference type="ARBA" id="ARBA00022729"/>
    </source>
</evidence>
<accession>A0ABV5FMZ1</accession>
<feature type="domain" description="Endonuclease/exonuclease/phosphatase" evidence="3">
    <location>
        <begin position="744"/>
        <end position="1041"/>
    </location>
</feature>
<dbReference type="SUPFAM" id="SSF56219">
    <property type="entry name" value="DNase I-like"/>
    <property type="match status" value="1"/>
</dbReference>
<feature type="signal peptide" evidence="2">
    <location>
        <begin position="1"/>
        <end position="26"/>
    </location>
</feature>
<evidence type="ECO:0000313" key="5">
    <source>
        <dbReference type="EMBL" id="MFB9064906.1"/>
    </source>
</evidence>
<dbReference type="Pfam" id="PF18962">
    <property type="entry name" value="Por_Secre_tail"/>
    <property type="match status" value="1"/>
</dbReference>
<feature type="domain" description="Secretion system C-terminal sorting" evidence="4">
    <location>
        <begin position="1071"/>
        <end position="1147"/>
    </location>
</feature>
<sequence>MKNIYSLRHLVAFFSFFYCFSGNLLAQVPSNPSPQAIPYKQNFDGLLPGATVYPAGFQGWQAGTTQNTATYGTGLTGDKNLIGGSTAATNSGNVHNYNGKIGFLNTTTADFALGFAFSSLNNSAIIVQYDAMIIRNLYDGAAVNRLQEMALQYRVGITGAFVTLPSTAYSNNSVTPQTGAVTTPLDNQMTRISVALPSDCDNQPVVQIRWIARLASGTLGARQSFAIDNIEIQSDKVAPISVVGYPKIDNILSDEFDFSNQIDEVGKTYYVLVSSTDSAPTSLQIKNGFNASGTAALQSGSLDITDKTEVCTKTITDLTLNTAYSVYSISEDPYGNIQASATKLDVTTSSVILPKLTPSKTIMNFVPVEQKFNSSSLSYQLGGTNLRGIVTVTASGNFAVSRDNANFQSSVQYDIADFDGNATPTVYVRFKPNTIGNFSGQIANQTADGRTKVVALSGVGIDPYIQDFNDADVLTNSGWTAYNVSGTNNKWVSTTTNPKSAPRAIVMNGYSDNGPSKDWLISPKLQLDTFDKFPLLSFHSRKYFPGPSLKLMVSTNYDGVSSPETATWIDLDGKFPTVTGSYVQSQYINLGDYKTNHTYLAWVYETTIGGGSGNASEWTIDDVAITDDLNFVDSNPNLDFGDVRPNSISDSKSFIFKAGGHGNITITAPTDYKVSLDNSNFQLSVNVLEADALIGKTVYTRFTPLTKELKIAGPLTISGTVLDKKIGTLTGSSLPKEDTFDIVTYNLKFFGTDVKDISGKEFGPTDNALQIANVAKVMIKLDADVYAVQEVSDDKAMDELIKQISVGGKTFSKVTSPRWSYSFNAVNPNFPAQKIVVIYNTKNIIVKNTSVMFDELYDKVQAEPEPKNINIPNYPSPDGSGANFFSSGRLPYVVDIEANIGGVKREISIIGLHARANSGSDMSKYNMRKYDTKVLKDNLDANYPDASFIILGDFNDDVKKSVVGNNPSTYEIMVKDTDRYNALTLDISNAGVNSYYDFNPESFLDHIMISNELNSEYIANSTAVYDPRNDISNYINTTSDHGPVIARFELKGTTLGTIDFETKNGIAVKAYPNPATDVVNILVKTVDDKKLKLRLYDITGRMIGSPIDVTGGQDKNTSVIQVSDLKSGIYIYTLTENNKVIFKDKIIKK</sequence>
<dbReference type="Gene3D" id="3.60.10.10">
    <property type="entry name" value="Endonuclease/exonuclease/phosphatase"/>
    <property type="match status" value="1"/>
</dbReference>
<evidence type="ECO:0000259" key="3">
    <source>
        <dbReference type="Pfam" id="PF03372"/>
    </source>
</evidence>
<keyword evidence="6" id="KW-1185">Reference proteome</keyword>
<evidence type="ECO:0000256" key="2">
    <source>
        <dbReference type="SAM" id="SignalP"/>
    </source>
</evidence>
<comment type="caution">
    <text evidence="5">The sequence shown here is derived from an EMBL/GenBank/DDBJ whole genome shotgun (WGS) entry which is preliminary data.</text>
</comment>
<dbReference type="InterPro" id="IPR036691">
    <property type="entry name" value="Endo/exonu/phosph_ase_sf"/>
</dbReference>
<dbReference type="Proteomes" id="UP001589589">
    <property type="component" value="Unassembled WGS sequence"/>
</dbReference>
<protein>
    <submittedName>
        <fullName evidence="5">T9SS-dependent choice-of-anchor J family protein</fullName>
    </submittedName>
</protein>
<dbReference type="Pfam" id="PF03372">
    <property type="entry name" value="Exo_endo_phos"/>
    <property type="match status" value="1"/>
</dbReference>
<dbReference type="EMBL" id="JBHMEX010000043">
    <property type="protein sequence ID" value="MFB9064906.1"/>
    <property type="molecule type" value="Genomic_DNA"/>
</dbReference>
<organism evidence="5 6">
    <name type="scientific">Flavobacterium branchiarum</name>
    <dbReference type="NCBI Taxonomy" id="1114870"/>
    <lineage>
        <taxon>Bacteria</taxon>
        <taxon>Pseudomonadati</taxon>
        <taxon>Bacteroidota</taxon>
        <taxon>Flavobacteriia</taxon>
        <taxon>Flavobacteriales</taxon>
        <taxon>Flavobacteriaceae</taxon>
        <taxon>Flavobacterium</taxon>
    </lineage>
</organism>